<feature type="domain" description="4Fe-4S ferredoxin-type" evidence="4">
    <location>
        <begin position="603"/>
        <end position="632"/>
    </location>
</feature>
<protein>
    <recommendedName>
        <fullName evidence="3">Indolepyruvate oxidoreductase subunit IorA</fullName>
        <shortName evidence="3">IOR</shortName>
        <ecNumber evidence="3">1.2.7.8</ecNumber>
    </recommendedName>
    <alternativeName>
        <fullName evidence="3">Indolepyruvate ferredoxin oxidoreductase subunit alpha</fullName>
    </alternativeName>
</protein>
<evidence type="ECO:0000313" key="6">
    <source>
        <dbReference type="Proteomes" id="UP000233256"/>
    </source>
</evidence>
<dbReference type="InterPro" id="IPR002880">
    <property type="entry name" value="Pyrv_Fd/Flavodoxin_OxRdtase_N"/>
</dbReference>
<comment type="function">
    <text evidence="3">Catalyzes the ferredoxin-dependent oxidative decarboxylation of arylpyruvates.</text>
</comment>
<proteinExistence type="predicted"/>
<comment type="cofactor">
    <cofactor evidence="3">
        <name>[4Fe-4S] cluster</name>
        <dbReference type="ChEBI" id="CHEBI:49883"/>
    </cofactor>
    <text evidence="3">Binds 2 [4Fe-4S] clusters. In this family the first cluster has a non-standard and varying [4Fe-4S] binding motif CX(2)CX(2)CX(4-5)CP.</text>
</comment>
<sequence>MKSLSDILLNPAGGHEIVMGNTAVVRAMIEAGVRVVTSYPGSPTPEIATAIGSIQEAERPMYFQFSTNEKVATEVAFGASVNGRLSTVFFKSVGLNVAADTFVQLGLMELIGGMVIILGDDPGANSSQNEQDNRHIAAMSYVPILEPASPGEAYTMFLHAARISRELTMPVILRMTTHVCHAKEKVRFAPFLPHKFDDTPLFDPEAGPYIPITSKVFPLKRRALEKVSAFTDMVTRQNLHRIITKGSKPSRLGIITAGMPFLSLQEALGDSEKIPDILKLATPWPLPEKTIIEFLADHSEVLILEELDNFIEIRVKAMAMESGKNTRIHGKKTIDHWIGEYTTGKVVEIIREIWPDLLSGKNSCAADPSSLPSSFPTPPPRPAQMCPGCGHRSAFHAIRKALDDNDITVGDIGCHTMGFMKPYSMGQIVLCMGHSTGTAAGLSLFNDSRKVLAFLGDSTFFHAGIPGIVNAVFNNHRFTLVIMENGTTAMTGHQDHPGCGRNFRESVDAIPIKQVLEGLGVRSIAQVDTYNQTQLTEAVRNAMNFDGFAVVIAKHPCMLKFTRAALRAGKPRSAPMKILDKCDLRKICLKGFACPSFVLRANGKIGVNPNLCIGDGSCRQVCPREAIISSRDHTRNTNGEDMK</sequence>
<dbReference type="GO" id="GO:0030976">
    <property type="term" value="F:thiamine pyrophosphate binding"/>
    <property type="evidence" value="ECO:0007669"/>
    <property type="project" value="InterPro"/>
</dbReference>
<dbReference type="GO" id="GO:0051539">
    <property type="term" value="F:4 iron, 4 sulfur cluster binding"/>
    <property type="evidence" value="ECO:0007669"/>
    <property type="project" value="UniProtKB-UniRule"/>
</dbReference>
<organism evidence="5 6">
    <name type="scientific">Candidatus Wallbacteria bacterium HGW-Wallbacteria-1</name>
    <dbReference type="NCBI Taxonomy" id="2013854"/>
    <lineage>
        <taxon>Bacteria</taxon>
        <taxon>Candidatus Walliibacteriota</taxon>
    </lineage>
</organism>
<dbReference type="InterPro" id="IPR045025">
    <property type="entry name" value="HACL1-like"/>
</dbReference>
<dbReference type="InterPro" id="IPR017721">
    <property type="entry name" value="IorA"/>
</dbReference>
<dbReference type="PANTHER" id="PTHR43710">
    <property type="entry name" value="2-HYDROXYACYL-COA LYASE"/>
    <property type="match status" value="1"/>
</dbReference>
<keyword evidence="3" id="KW-0408">Iron</keyword>
<dbReference type="GO" id="GO:0043805">
    <property type="term" value="F:indolepyruvate ferredoxin oxidoreductase activity"/>
    <property type="evidence" value="ECO:0007669"/>
    <property type="project" value="UniProtKB-UniRule"/>
</dbReference>
<dbReference type="PANTHER" id="PTHR43710:SF7">
    <property type="entry name" value="INDOLEPYRUVATE OXIDOREDUCTASE SUBUNIT IORA"/>
    <property type="match status" value="1"/>
</dbReference>
<keyword evidence="3" id="KW-0813">Transport</keyword>
<keyword evidence="3" id="KW-0004">4Fe-4S</keyword>
<gene>
    <name evidence="5" type="ORF">CVV64_13255</name>
</gene>
<dbReference type="Gene3D" id="3.40.50.970">
    <property type="match status" value="2"/>
</dbReference>
<dbReference type="PIRSF" id="PIRSF006439">
    <property type="entry name" value="Indolepyruvate_ferr_oxidored"/>
    <property type="match status" value="1"/>
</dbReference>
<evidence type="ECO:0000256" key="2">
    <source>
        <dbReference type="ARBA" id="ARBA00023002"/>
    </source>
</evidence>
<dbReference type="SUPFAM" id="SSF52518">
    <property type="entry name" value="Thiamin diphosphate-binding fold (THDP-binding)"/>
    <property type="match status" value="2"/>
</dbReference>
<dbReference type="AlphaFoldDB" id="A0A2N1PMS7"/>
<dbReference type="Pfam" id="PF00037">
    <property type="entry name" value="Fer4"/>
    <property type="match status" value="1"/>
</dbReference>
<keyword evidence="1 3" id="KW-0479">Metal-binding</keyword>
<evidence type="ECO:0000256" key="1">
    <source>
        <dbReference type="ARBA" id="ARBA00022723"/>
    </source>
</evidence>
<dbReference type="EC" id="1.2.7.8" evidence="3"/>
<dbReference type="InterPro" id="IPR029061">
    <property type="entry name" value="THDP-binding"/>
</dbReference>
<dbReference type="Pfam" id="PF02775">
    <property type="entry name" value="TPP_enzyme_C"/>
    <property type="match status" value="1"/>
</dbReference>
<dbReference type="FunFam" id="3.40.50.970:FF:000039">
    <property type="entry name" value="Indolepyruvate oxidoreductase subunit IorA"/>
    <property type="match status" value="1"/>
</dbReference>
<keyword evidence="3" id="KW-0411">Iron-sulfur</keyword>
<dbReference type="PROSITE" id="PS51379">
    <property type="entry name" value="4FE4S_FER_2"/>
    <property type="match status" value="1"/>
</dbReference>
<evidence type="ECO:0000259" key="4">
    <source>
        <dbReference type="PROSITE" id="PS51379"/>
    </source>
</evidence>
<dbReference type="Proteomes" id="UP000233256">
    <property type="component" value="Unassembled WGS sequence"/>
</dbReference>
<reference evidence="5 6" key="1">
    <citation type="journal article" date="2017" name="ISME J.">
        <title>Potential for microbial H2 and metal transformations associated with novel bacteria and archaea in deep terrestrial subsurface sediments.</title>
        <authorList>
            <person name="Hernsdorf A.W."/>
            <person name="Amano Y."/>
            <person name="Miyakawa K."/>
            <person name="Ise K."/>
            <person name="Suzuki Y."/>
            <person name="Anantharaman K."/>
            <person name="Probst A."/>
            <person name="Burstein D."/>
            <person name="Thomas B.C."/>
            <person name="Banfield J.F."/>
        </authorList>
    </citation>
    <scope>NUCLEOTIDE SEQUENCE [LARGE SCALE GENOMIC DNA]</scope>
    <source>
        <strain evidence="5">HGW-Wallbacteria-1</strain>
    </source>
</reference>
<keyword evidence="2 3" id="KW-0560">Oxidoreductase</keyword>
<dbReference type="CDD" id="cd02008">
    <property type="entry name" value="TPP_IOR_alpha"/>
    <property type="match status" value="1"/>
</dbReference>
<keyword evidence="3" id="KW-0249">Electron transport</keyword>
<evidence type="ECO:0000313" key="5">
    <source>
        <dbReference type="EMBL" id="PKK89639.1"/>
    </source>
</evidence>
<dbReference type="SUPFAM" id="SSF54862">
    <property type="entry name" value="4Fe-4S ferredoxins"/>
    <property type="match status" value="1"/>
</dbReference>
<comment type="caution">
    <text evidence="5">The sequence shown here is derived from an EMBL/GenBank/DDBJ whole genome shotgun (WGS) entry which is preliminary data.</text>
</comment>
<dbReference type="CDD" id="cd07034">
    <property type="entry name" value="TPP_PYR_PFOR_IOR-alpha_like"/>
    <property type="match status" value="1"/>
</dbReference>
<evidence type="ECO:0000256" key="3">
    <source>
        <dbReference type="PIRNR" id="PIRNR006439"/>
    </source>
</evidence>
<dbReference type="GO" id="GO:0046872">
    <property type="term" value="F:metal ion binding"/>
    <property type="evidence" value="ECO:0007669"/>
    <property type="project" value="UniProtKB-UniRule"/>
</dbReference>
<comment type="catalytic activity">
    <reaction evidence="3">
        <text>indole-3-pyruvate + 2 oxidized [2Fe-2S]-[ferredoxin] + CoA = (indol-3-yl)acetyl-CoA + 2 reduced [2Fe-2S]-[ferredoxin] + CO2 + H(+)</text>
        <dbReference type="Rhea" id="RHEA:12645"/>
        <dbReference type="Rhea" id="RHEA-COMP:10000"/>
        <dbReference type="Rhea" id="RHEA-COMP:10001"/>
        <dbReference type="ChEBI" id="CHEBI:15378"/>
        <dbReference type="ChEBI" id="CHEBI:16526"/>
        <dbReference type="ChEBI" id="CHEBI:17640"/>
        <dbReference type="ChEBI" id="CHEBI:33737"/>
        <dbReference type="ChEBI" id="CHEBI:33738"/>
        <dbReference type="ChEBI" id="CHEBI:57271"/>
        <dbReference type="ChEBI" id="CHEBI:57287"/>
        <dbReference type="EC" id="1.2.7.8"/>
    </reaction>
</comment>
<keyword evidence="5" id="KW-0670">Pyruvate</keyword>
<dbReference type="Pfam" id="PF01855">
    <property type="entry name" value="POR_N"/>
    <property type="match status" value="1"/>
</dbReference>
<accession>A0A2N1PMS7</accession>
<name>A0A2N1PMS7_9BACT</name>
<dbReference type="InterPro" id="IPR011766">
    <property type="entry name" value="TPP_enzyme_TPP-bd"/>
</dbReference>
<dbReference type="InterPro" id="IPR017896">
    <property type="entry name" value="4Fe4S_Fe-S-bd"/>
</dbReference>
<dbReference type="EMBL" id="PGXC01000014">
    <property type="protein sequence ID" value="PKK89639.1"/>
    <property type="molecule type" value="Genomic_DNA"/>
</dbReference>
<dbReference type="Gene3D" id="3.30.70.20">
    <property type="match status" value="1"/>
</dbReference>